<accession>A0A0F7L9C0</accession>
<dbReference type="EMBL" id="KR029600">
    <property type="protein sequence ID" value="AKH47972.1"/>
    <property type="molecule type" value="Genomic_DNA"/>
</dbReference>
<organism evidence="1">
    <name type="scientific">uncultured marine virus</name>
    <dbReference type="NCBI Taxonomy" id="186617"/>
    <lineage>
        <taxon>Viruses</taxon>
        <taxon>environmental samples</taxon>
    </lineage>
</organism>
<reference evidence="1" key="1">
    <citation type="journal article" date="2015" name="Front. Microbiol.">
        <title>Combining genomic sequencing methods to explore viral diversity and reveal potential virus-host interactions.</title>
        <authorList>
            <person name="Chow C.E."/>
            <person name="Winget D.M."/>
            <person name="White R.A.III."/>
            <person name="Hallam S.J."/>
            <person name="Suttle C.A."/>
        </authorList>
    </citation>
    <scope>NUCLEOTIDE SEQUENCE</scope>
    <source>
        <strain evidence="1">Oxic1_5</strain>
    </source>
</reference>
<sequence length="54" mass="6086">MHSVCVGVFLCFFALFHISFGGFLFCTSLVFLYDICDIPTKDLFFCGVGIFLMC</sequence>
<name>A0A0F7L9C0_9VIRU</name>
<protein>
    <submittedName>
        <fullName evidence="1">Uncharacterized protein</fullName>
    </submittedName>
</protein>
<proteinExistence type="predicted"/>
<evidence type="ECO:0000313" key="1">
    <source>
        <dbReference type="EMBL" id="AKH47972.1"/>
    </source>
</evidence>
<reference evidence="1" key="2">
    <citation type="submission" date="2015-03" db="EMBL/GenBank/DDBJ databases">
        <authorList>
            <person name="Chow C.-E.T."/>
            <person name="Winget D.M."/>
            <person name="White R.A.III."/>
            <person name="Hallam S.J."/>
            <person name="Suttle C.A."/>
        </authorList>
    </citation>
    <scope>NUCLEOTIDE SEQUENCE</scope>
    <source>
        <strain evidence="1">Oxic1_5</strain>
    </source>
</reference>